<organism evidence="6 7">
    <name type="scientific">Tetradesmus obliquus</name>
    <name type="common">Green alga</name>
    <name type="synonym">Acutodesmus obliquus</name>
    <dbReference type="NCBI Taxonomy" id="3088"/>
    <lineage>
        <taxon>Eukaryota</taxon>
        <taxon>Viridiplantae</taxon>
        <taxon>Chlorophyta</taxon>
        <taxon>core chlorophytes</taxon>
        <taxon>Chlorophyceae</taxon>
        <taxon>CS clade</taxon>
        <taxon>Sphaeropleales</taxon>
        <taxon>Scenedesmaceae</taxon>
        <taxon>Tetradesmus</taxon>
    </lineage>
</organism>
<dbReference type="InterPro" id="IPR050600">
    <property type="entry name" value="SETD3_SETD6_MTase"/>
</dbReference>
<evidence type="ECO:0000313" key="7">
    <source>
        <dbReference type="Proteomes" id="UP000256970"/>
    </source>
</evidence>
<dbReference type="InterPro" id="IPR036464">
    <property type="entry name" value="Rubisco_LSMT_subst-bd_sf"/>
</dbReference>
<evidence type="ECO:0000256" key="2">
    <source>
        <dbReference type="ARBA" id="ARBA00022679"/>
    </source>
</evidence>
<name>A0A383VLK2_TETOB</name>
<dbReference type="STRING" id="3088.A0A383VLK2"/>
<feature type="region of interest" description="Disordered" evidence="4">
    <location>
        <begin position="251"/>
        <end position="278"/>
    </location>
</feature>
<evidence type="ECO:0000259" key="5">
    <source>
        <dbReference type="PROSITE" id="PS50280"/>
    </source>
</evidence>
<keyword evidence="2" id="KW-0808">Transferase</keyword>
<evidence type="ECO:0000313" key="6">
    <source>
        <dbReference type="EMBL" id="SZX65276.1"/>
    </source>
</evidence>
<sequence>MQHGRYLGAQRRTLSGQAVTRTNAPVTVPSHRQTVAKAAAVEPETIPHSELLDNLFQDMCKHYDIDTLVTIGDSGTGGIGLFAKQDFTKGQTIIKVPRSICIVIDNDTGALTIPQGDWPRLSGGIMQEGEPLPWDILQGLALMDATAGDGDPFWELYAEHLLPPPEEVTLPMAWGPELLQQLQHEAIEQGAQAQQERLRTLLPPEYMNPIEPGLPSYLQWGFACVRSRALQLGQQAFGMVPFADIANHSADPNADTRAAPAAPTAAGSESAADAPQQQQQAAGGFVELLAVKDIPAGTEVTISYSGLQGYTNQRFMVQYGFAPAQGNPADRLELTVPDSLQGASFRLSYLEDALGAKLLMDAAQGKNPYLIAALKSLPVTADDVGPAQEAAAAAGAAAGTGRGLGPSTQQEKDLADALKQQVEAQLAQGSGSSLQEDEQLLQQLEEQQQQQGEVDVRLVAAVRYRVERKRLLQACQVLLNIFLRE</sequence>
<dbReference type="CDD" id="cd10527">
    <property type="entry name" value="SET_LSMT"/>
    <property type="match status" value="1"/>
</dbReference>
<dbReference type="Pfam" id="PF00856">
    <property type="entry name" value="SET"/>
    <property type="match status" value="1"/>
</dbReference>
<accession>A0A383VLK2</accession>
<dbReference type="InterPro" id="IPR001214">
    <property type="entry name" value="SET_dom"/>
</dbReference>
<dbReference type="PANTHER" id="PTHR13271:SF154">
    <property type="entry name" value="GRIP DOMAIN-CONTAINING PROTEIN"/>
    <property type="match status" value="1"/>
</dbReference>
<dbReference type="EMBL" id="FNXT01000593">
    <property type="protein sequence ID" value="SZX65276.1"/>
    <property type="molecule type" value="Genomic_DNA"/>
</dbReference>
<protein>
    <recommendedName>
        <fullName evidence="5">SET domain-containing protein</fullName>
    </recommendedName>
</protein>
<keyword evidence="1" id="KW-0489">Methyltransferase</keyword>
<dbReference type="AlphaFoldDB" id="A0A383VLK2"/>
<proteinExistence type="predicted"/>
<evidence type="ECO:0000256" key="1">
    <source>
        <dbReference type="ARBA" id="ARBA00022603"/>
    </source>
</evidence>
<dbReference type="InterPro" id="IPR046341">
    <property type="entry name" value="SET_dom_sf"/>
</dbReference>
<gene>
    <name evidence="6" type="ORF">BQ4739_LOCUS5716</name>
</gene>
<reference evidence="6 7" key="1">
    <citation type="submission" date="2016-10" db="EMBL/GenBank/DDBJ databases">
        <authorList>
            <person name="Cai Z."/>
        </authorList>
    </citation>
    <scope>NUCLEOTIDE SEQUENCE [LARGE SCALE GENOMIC DNA]</scope>
</reference>
<dbReference type="Proteomes" id="UP000256970">
    <property type="component" value="Unassembled WGS sequence"/>
</dbReference>
<dbReference type="SUPFAM" id="SSF82199">
    <property type="entry name" value="SET domain"/>
    <property type="match status" value="1"/>
</dbReference>
<dbReference type="PANTHER" id="PTHR13271">
    <property type="entry name" value="UNCHARACTERIZED PUTATIVE METHYLTRANSFERASE"/>
    <property type="match status" value="1"/>
</dbReference>
<dbReference type="GO" id="GO:0032259">
    <property type="term" value="P:methylation"/>
    <property type="evidence" value="ECO:0007669"/>
    <property type="project" value="UniProtKB-KW"/>
</dbReference>
<evidence type="ECO:0000256" key="4">
    <source>
        <dbReference type="SAM" id="MobiDB-lite"/>
    </source>
</evidence>
<dbReference type="GO" id="GO:0016279">
    <property type="term" value="F:protein-lysine N-methyltransferase activity"/>
    <property type="evidence" value="ECO:0007669"/>
    <property type="project" value="TreeGrafter"/>
</dbReference>
<feature type="domain" description="SET" evidence="5">
    <location>
        <begin position="67"/>
        <end position="305"/>
    </location>
</feature>
<keyword evidence="7" id="KW-1185">Reference proteome</keyword>
<dbReference type="Gene3D" id="3.90.1420.10">
    <property type="entry name" value="Rubisco LSMT, substrate-binding domain"/>
    <property type="match status" value="1"/>
</dbReference>
<dbReference type="Gene3D" id="3.90.1410.10">
    <property type="entry name" value="set domain protein methyltransferase, domain 1"/>
    <property type="match status" value="1"/>
</dbReference>
<keyword evidence="3" id="KW-0949">S-adenosyl-L-methionine</keyword>
<evidence type="ECO:0000256" key="3">
    <source>
        <dbReference type="ARBA" id="ARBA00022691"/>
    </source>
</evidence>
<dbReference type="PROSITE" id="PS50280">
    <property type="entry name" value="SET"/>
    <property type="match status" value="1"/>
</dbReference>